<feature type="signal peptide" evidence="1">
    <location>
        <begin position="1"/>
        <end position="21"/>
    </location>
</feature>
<evidence type="ECO:0000313" key="2">
    <source>
        <dbReference type="EMBL" id="NLQ24609.1"/>
    </source>
</evidence>
<dbReference type="RefSeq" id="WP_168826733.1">
    <property type="nucleotide sequence ID" value="NZ_JABAEB010000011.1"/>
</dbReference>
<protein>
    <submittedName>
        <fullName evidence="2">Uncharacterized protein</fullName>
    </submittedName>
</protein>
<keyword evidence="1" id="KW-0732">Signal</keyword>
<organism evidence="2 3">
    <name type="scientific">Shewanella oncorhynchi</name>
    <dbReference type="NCBI Taxonomy" id="2726434"/>
    <lineage>
        <taxon>Bacteria</taxon>
        <taxon>Pseudomonadati</taxon>
        <taxon>Pseudomonadota</taxon>
        <taxon>Gammaproteobacteria</taxon>
        <taxon>Alteromonadales</taxon>
        <taxon>Shewanellaceae</taxon>
        <taxon>Shewanella</taxon>
    </lineage>
</organism>
<reference evidence="2 3" key="1">
    <citation type="submission" date="2020-04" db="EMBL/GenBank/DDBJ databases">
        <title>The first description of lens atrophy caused by putative novel Shewanella sp. that is a new emerging pathogen for cultured rainbow trout?</title>
        <authorList>
            <person name="Saticioglu I.B."/>
            <person name="Duman M."/>
            <person name="Altun S."/>
        </authorList>
    </citation>
    <scope>NUCLEOTIDE SEQUENCE [LARGE SCALE GENOMIC DNA]</scope>
    <source>
        <strain evidence="2 3">S-1</strain>
    </source>
</reference>
<feature type="chain" id="PRO_5046128818" evidence="1">
    <location>
        <begin position="22"/>
        <end position="118"/>
    </location>
</feature>
<accession>A0ABX1KT74</accession>
<evidence type="ECO:0000313" key="3">
    <source>
        <dbReference type="Proteomes" id="UP000527352"/>
    </source>
</evidence>
<dbReference type="EMBL" id="JABAEB010000011">
    <property type="protein sequence ID" value="NLQ24609.1"/>
    <property type="molecule type" value="Genomic_DNA"/>
</dbReference>
<sequence length="118" mass="13038">MKFNKRLLLSFLPLFASNVWAGGFTAFAIPTRIDIDRGNGLMVFGAFGNPGGCTVGDRIYININHPQYQQIYAAILAAFASGKKIQAYSHECKPASWYSVQAVTYNHVEPYSAVNLMN</sequence>
<keyword evidence="3" id="KW-1185">Reference proteome</keyword>
<proteinExistence type="predicted"/>
<comment type="caution">
    <text evidence="2">The sequence shown here is derived from an EMBL/GenBank/DDBJ whole genome shotgun (WGS) entry which is preliminary data.</text>
</comment>
<name>A0ABX1KT74_9GAMM</name>
<evidence type="ECO:0000256" key="1">
    <source>
        <dbReference type="SAM" id="SignalP"/>
    </source>
</evidence>
<gene>
    <name evidence="2" type="ORF">HGO26_17200</name>
</gene>
<dbReference type="Proteomes" id="UP000527352">
    <property type="component" value="Unassembled WGS sequence"/>
</dbReference>